<protein>
    <submittedName>
        <fullName evidence="1">Uncharacterized protein</fullName>
    </submittedName>
</protein>
<keyword evidence="2" id="KW-1185">Reference proteome</keyword>
<evidence type="ECO:0000313" key="1">
    <source>
        <dbReference type="EMBL" id="KAH7125794.1"/>
    </source>
</evidence>
<comment type="caution">
    <text evidence="1">The sequence shown here is derived from an EMBL/GenBank/DDBJ whole genome shotgun (WGS) entry which is preliminary data.</text>
</comment>
<organism evidence="1 2">
    <name type="scientific">Dactylonectria macrodidyma</name>
    <dbReference type="NCBI Taxonomy" id="307937"/>
    <lineage>
        <taxon>Eukaryota</taxon>
        <taxon>Fungi</taxon>
        <taxon>Dikarya</taxon>
        <taxon>Ascomycota</taxon>
        <taxon>Pezizomycotina</taxon>
        <taxon>Sordariomycetes</taxon>
        <taxon>Hypocreomycetidae</taxon>
        <taxon>Hypocreales</taxon>
        <taxon>Nectriaceae</taxon>
        <taxon>Dactylonectria</taxon>
    </lineage>
</organism>
<sequence length="158" mass="17434">MLLIALECFSPRTCCRSLRTPSSIGPIPFHRSRSYKYSKLDPEAPIPSHAPFAVSLYRVASCTGLCISYWCLVSCSLCIPMNTHSLTRATASITRYSSSHHGVFCSSLPNRPSAVMILNDMLWSLIGNNIRILCAISLSCRIRLMEILNVIASPGLLQ</sequence>
<name>A0A9P9INQ2_9HYPO</name>
<accession>A0A9P9INQ2</accession>
<gene>
    <name evidence="1" type="ORF">EDB81DRAFT_809988</name>
</gene>
<reference evidence="1" key="1">
    <citation type="journal article" date="2021" name="Nat. Commun.">
        <title>Genetic determinants of endophytism in the Arabidopsis root mycobiome.</title>
        <authorList>
            <person name="Mesny F."/>
            <person name="Miyauchi S."/>
            <person name="Thiergart T."/>
            <person name="Pickel B."/>
            <person name="Atanasova L."/>
            <person name="Karlsson M."/>
            <person name="Huettel B."/>
            <person name="Barry K.W."/>
            <person name="Haridas S."/>
            <person name="Chen C."/>
            <person name="Bauer D."/>
            <person name="Andreopoulos W."/>
            <person name="Pangilinan J."/>
            <person name="LaButti K."/>
            <person name="Riley R."/>
            <person name="Lipzen A."/>
            <person name="Clum A."/>
            <person name="Drula E."/>
            <person name="Henrissat B."/>
            <person name="Kohler A."/>
            <person name="Grigoriev I.V."/>
            <person name="Martin F.M."/>
            <person name="Hacquard S."/>
        </authorList>
    </citation>
    <scope>NUCLEOTIDE SEQUENCE</scope>
    <source>
        <strain evidence="1">MPI-CAGE-AT-0147</strain>
    </source>
</reference>
<evidence type="ECO:0000313" key="2">
    <source>
        <dbReference type="Proteomes" id="UP000738349"/>
    </source>
</evidence>
<dbReference type="EMBL" id="JAGMUV010000020">
    <property type="protein sequence ID" value="KAH7125794.1"/>
    <property type="molecule type" value="Genomic_DNA"/>
</dbReference>
<proteinExistence type="predicted"/>
<dbReference type="Proteomes" id="UP000738349">
    <property type="component" value="Unassembled WGS sequence"/>
</dbReference>
<dbReference type="AlphaFoldDB" id="A0A9P9INQ2"/>